<evidence type="ECO:0000256" key="4">
    <source>
        <dbReference type="SAM" id="MobiDB-lite"/>
    </source>
</evidence>
<feature type="domain" description="ABC transporter" evidence="5">
    <location>
        <begin position="5"/>
        <end position="253"/>
    </location>
</feature>
<dbReference type="PANTHER" id="PTHR19211">
    <property type="entry name" value="ATP-BINDING TRANSPORT PROTEIN-RELATED"/>
    <property type="match status" value="1"/>
</dbReference>
<protein>
    <submittedName>
        <fullName evidence="6">ABC transporter related protein</fullName>
    </submittedName>
</protein>
<dbReference type="AlphaFoldDB" id="E8U9A4"/>
<dbReference type="InterPro" id="IPR003439">
    <property type="entry name" value="ABC_transporter-like_ATP-bd"/>
</dbReference>
<gene>
    <name evidence="6" type="ordered locus">Deima_1998</name>
</gene>
<dbReference type="Proteomes" id="UP000008635">
    <property type="component" value="Chromosome"/>
</dbReference>
<feature type="compositionally biased region" description="Pro residues" evidence="4">
    <location>
        <begin position="527"/>
        <end position="536"/>
    </location>
</feature>
<dbReference type="eggNOG" id="COG0488">
    <property type="taxonomic scope" value="Bacteria"/>
</dbReference>
<sequence length="688" mass="75896">MTTLLTADHLSLTRADRLILDDVSLTVTAGDRLALLGRNGAGKTTLLRTLAHEETPDDGTVWRAPDTRLAVLPQQPVYPPGVAVHALVDAAYPYGPLEAHVRALEQRLAHGDDVLAEYSAAQARLDFVGAYTWPARAARTLGILDLAAYHDREAATLSGGERTRLALALTLLQEADLLLLDEPTNHLDIRMREWLESWLATHRGAALFTSHDRTFLDRAAHRSLYLEGGVATAYPGGFTRARAQRQLEQRTRERAHRIQAREHARLEGSAERLDEWGRRSTALRGRLARMDVPDAPQAEKAIRMRLLAGQARARVVLWADHLHKSYGERAILRDASLKVRHGDRIALMGANGTGKTTLLRLLSGETYPDNDDAVLRVADGVHVATLDQTWHGLDPDAPLRRQFEDRFGPRANALLGRAGFTGAHWPLTPRQLSGGERARAGLALVSALRADLLLLDEPTNHLDVETLEALEAAVNAYGGAVIVVTHDRAFARNVATRLWVIEDARLIEREGWGKRTELDPARTLDGDPPPPPPPPTARQRVRTLESKLADIARALDTHPGPTGREEARLRARQHRLRQDLYTAYGDAYAAPQWDLRTREGALTIHATLFGAGAMFHAARDPDCPHLAWDGATLRWSTPPPAWYGAALLGGALRLLFERLGVTRATLGDGGPTLTRRAYFERSGYVRHP</sequence>
<dbReference type="EMBL" id="CP002454">
    <property type="protein sequence ID" value="ADV67643.1"/>
    <property type="molecule type" value="Genomic_DNA"/>
</dbReference>
<reference evidence="6 7" key="1">
    <citation type="journal article" date="2011" name="Stand. Genomic Sci.">
        <title>Complete genome sequence of Deinococcus maricopensis type strain (LB-34).</title>
        <authorList>
            <person name="Pukall R."/>
            <person name="Zeytun A."/>
            <person name="Lucas S."/>
            <person name="Lapidus A."/>
            <person name="Hammon N."/>
            <person name="Deshpande S."/>
            <person name="Nolan M."/>
            <person name="Cheng J.F."/>
            <person name="Pitluck S."/>
            <person name="Liolios K."/>
            <person name="Pagani I."/>
            <person name="Mikhailova N."/>
            <person name="Ivanova N."/>
            <person name="Mavromatis K."/>
            <person name="Pati A."/>
            <person name="Tapia R."/>
            <person name="Han C."/>
            <person name="Goodwin L."/>
            <person name="Chen A."/>
            <person name="Palaniappan K."/>
            <person name="Land M."/>
            <person name="Hauser L."/>
            <person name="Chang Y.J."/>
            <person name="Jeffries C.D."/>
            <person name="Brambilla E.M."/>
            <person name="Rohde M."/>
            <person name="Goker M."/>
            <person name="Detter J.C."/>
            <person name="Woyke T."/>
            <person name="Bristow J."/>
            <person name="Eisen J.A."/>
            <person name="Markowitz V."/>
            <person name="Hugenholtz P."/>
            <person name="Kyrpides N.C."/>
            <person name="Klenk H.P."/>
        </authorList>
    </citation>
    <scope>NUCLEOTIDE SEQUENCE [LARGE SCALE GENOMIC DNA]</scope>
    <source>
        <strain evidence="7">DSM 21211 / LMG 22137 / NRRL B-23946 / LB-34</strain>
    </source>
</reference>
<evidence type="ECO:0000313" key="7">
    <source>
        <dbReference type="Proteomes" id="UP000008635"/>
    </source>
</evidence>
<dbReference type="STRING" id="709986.Deima_1998"/>
<evidence type="ECO:0000256" key="1">
    <source>
        <dbReference type="ARBA" id="ARBA00022737"/>
    </source>
</evidence>
<dbReference type="PANTHER" id="PTHR19211:SF14">
    <property type="entry name" value="ATP-BINDING CASSETTE SUB-FAMILY F MEMBER 1"/>
    <property type="match status" value="1"/>
</dbReference>
<dbReference type="OrthoDB" id="9801441at2"/>
<dbReference type="RefSeq" id="WP_013557148.1">
    <property type="nucleotide sequence ID" value="NC_014958.1"/>
</dbReference>
<accession>E8U9A4</accession>
<dbReference type="Gene3D" id="3.40.50.300">
    <property type="entry name" value="P-loop containing nucleotide triphosphate hydrolases"/>
    <property type="match status" value="2"/>
</dbReference>
<feature type="domain" description="ABC transporter" evidence="5">
    <location>
        <begin position="317"/>
        <end position="528"/>
    </location>
</feature>
<dbReference type="FunFam" id="3.40.50.300:FF:000011">
    <property type="entry name" value="Putative ABC transporter ATP-binding component"/>
    <property type="match status" value="1"/>
</dbReference>
<evidence type="ECO:0000256" key="3">
    <source>
        <dbReference type="ARBA" id="ARBA00022840"/>
    </source>
</evidence>
<organism evidence="6 7">
    <name type="scientific">Deinococcus maricopensis (strain DSM 21211 / LMG 22137 / NRRL B-23946 / LB-34)</name>
    <dbReference type="NCBI Taxonomy" id="709986"/>
    <lineage>
        <taxon>Bacteria</taxon>
        <taxon>Thermotogati</taxon>
        <taxon>Deinococcota</taxon>
        <taxon>Deinococci</taxon>
        <taxon>Deinococcales</taxon>
        <taxon>Deinococcaceae</taxon>
        <taxon>Deinococcus</taxon>
    </lineage>
</organism>
<dbReference type="GO" id="GO:0016887">
    <property type="term" value="F:ATP hydrolysis activity"/>
    <property type="evidence" value="ECO:0007669"/>
    <property type="project" value="InterPro"/>
</dbReference>
<dbReference type="InterPro" id="IPR003593">
    <property type="entry name" value="AAA+_ATPase"/>
</dbReference>
<name>E8U9A4_DEIML</name>
<dbReference type="KEGG" id="dmr:Deima_1998"/>
<feature type="region of interest" description="Disordered" evidence="4">
    <location>
        <begin position="517"/>
        <end position="541"/>
    </location>
</feature>
<dbReference type="Pfam" id="PF00005">
    <property type="entry name" value="ABC_tran"/>
    <property type="match status" value="2"/>
</dbReference>
<dbReference type="PROSITE" id="PS00211">
    <property type="entry name" value="ABC_TRANSPORTER_1"/>
    <property type="match status" value="2"/>
</dbReference>
<dbReference type="PROSITE" id="PS50893">
    <property type="entry name" value="ABC_TRANSPORTER_2"/>
    <property type="match status" value="2"/>
</dbReference>
<dbReference type="InterPro" id="IPR027417">
    <property type="entry name" value="P-loop_NTPase"/>
</dbReference>
<dbReference type="SUPFAM" id="SSF52540">
    <property type="entry name" value="P-loop containing nucleoside triphosphate hydrolases"/>
    <property type="match status" value="2"/>
</dbReference>
<reference evidence="7" key="2">
    <citation type="submission" date="2011-01" db="EMBL/GenBank/DDBJ databases">
        <title>The complete genome of Deinococcus maricopensis DSM 21211.</title>
        <authorList>
            <consortium name="US DOE Joint Genome Institute (JGI-PGF)"/>
            <person name="Lucas S."/>
            <person name="Copeland A."/>
            <person name="Lapidus A."/>
            <person name="Goodwin L."/>
            <person name="Pitluck S."/>
            <person name="Kyrpides N."/>
            <person name="Mavromatis K."/>
            <person name="Pagani I."/>
            <person name="Ivanova N."/>
            <person name="Ovchinnikova G."/>
            <person name="Zeytun A."/>
            <person name="Detter J.C."/>
            <person name="Han C."/>
            <person name="Land M."/>
            <person name="Hauser L."/>
            <person name="Markowitz V."/>
            <person name="Cheng J.-F."/>
            <person name="Hugenholtz P."/>
            <person name="Woyke T."/>
            <person name="Wu D."/>
            <person name="Pukall R."/>
            <person name="Gehrich-Schroeter G."/>
            <person name="Brambilla E."/>
            <person name="Klenk H.-P."/>
            <person name="Eisen J.A."/>
        </authorList>
    </citation>
    <scope>NUCLEOTIDE SEQUENCE [LARGE SCALE GENOMIC DNA]</scope>
    <source>
        <strain evidence="7">DSM 21211 / LMG 22137 / NRRL B-23946 / LB-34</strain>
    </source>
</reference>
<keyword evidence="1" id="KW-0677">Repeat</keyword>
<evidence type="ECO:0000313" key="6">
    <source>
        <dbReference type="EMBL" id="ADV67643.1"/>
    </source>
</evidence>
<keyword evidence="3" id="KW-0067">ATP-binding</keyword>
<evidence type="ECO:0000256" key="2">
    <source>
        <dbReference type="ARBA" id="ARBA00022741"/>
    </source>
</evidence>
<evidence type="ECO:0000259" key="5">
    <source>
        <dbReference type="PROSITE" id="PS50893"/>
    </source>
</evidence>
<dbReference type="GO" id="GO:0005524">
    <property type="term" value="F:ATP binding"/>
    <property type="evidence" value="ECO:0007669"/>
    <property type="project" value="UniProtKB-KW"/>
</dbReference>
<dbReference type="CDD" id="cd03221">
    <property type="entry name" value="ABCF_EF-3"/>
    <property type="match status" value="2"/>
</dbReference>
<dbReference type="SMART" id="SM00382">
    <property type="entry name" value="AAA"/>
    <property type="match status" value="2"/>
</dbReference>
<keyword evidence="2" id="KW-0547">Nucleotide-binding</keyword>
<dbReference type="InterPro" id="IPR017871">
    <property type="entry name" value="ABC_transporter-like_CS"/>
</dbReference>
<proteinExistence type="predicted"/>
<keyword evidence="7" id="KW-1185">Reference proteome</keyword>
<dbReference type="InterPro" id="IPR050611">
    <property type="entry name" value="ABCF"/>
</dbReference>
<dbReference type="HOGENOM" id="CLU_000604_36_0_0"/>